<keyword evidence="6" id="KW-0227">DNA damage</keyword>
<dbReference type="GO" id="GO:0035539">
    <property type="term" value="F:8-oxo-7,8-dihydrodeoxyguanosine triphosphate pyrophosphatase activity"/>
    <property type="evidence" value="ECO:0007669"/>
    <property type="project" value="UniProtKB-EC"/>
</dbReference>
<gene>
    <name evidence="19" type="ORF">HDF15_003835</name>
</gene>
<keyword evidence="4" id="KW-0235">DNA replication</keyword>
<dbReference type="AlphaFoldDB" id="A0A7W7ZSR1"/>
<keyword evidence="7 17" id="KW-0378">Hydrolase</keyword>
<dbReference type="PANTHER" id="PTHR47707:SF1">
    <property type="entry name" value="NUDIX HYDROLASE FAMILY PROTEIN"/>
    <property type="match status" value="1"/>
</dbReference>
<dbReference type="CDD" id="cd03425">
    <property type="entry name" value="NUDIX_MutT_NudA_like"/>
    <property type="match status" value="1"/>
</dbReference>
<dbReference type="InterPro" id="IPR015797">
    <property type="entry name" value="NUDIX_hydrolase-like_dom_sf"/>
</dbReference>
<evidence type="ECO:0000256" key="14">
    <source>
        <dbReference type="ARBA" id="ARBA00041592"/>
    </source>
</evidence>
<dbReference type="InterPro" id="IPR047127">
    <property type="entry name" value="MutT-like"/>
</dbReference>
<dbReference type="EMBL" id="JACHIO010000017">
    <property type="protein sequence ID" value="MBB5065467.1"/>
    <property type="molecule type" value="Genomic_DNA"/>
</dbReference>
<dbReference type="PROSITE" id="PS00893">
    <property type="entry name" value="NUDIX_BOX"/>
    <property type="match status" value="1"/>
</dbReference>
<name>A0A7W7ZSR1_9BACT</name>
<comment type="caution">
    <text evidence="19">The sequence shown here is derived from an EMBL/GenBank/DDBJ whole genome shotgun (WGS) entry which is preliminary data.</text>
</comment>
<evidence type="ECO:0000256" key="3">
    <source>
        <dbReference type="ARBA" id="ARBA00022457"/>
    </source>
</evidence>
<evidence type="ECO:0000256" key="10">
    <source>
        <dbReference type="ARBA" id="ARBA00035861"/>
    </source>
</evidence>
<evidence type="ECO:0000256" key="1">
    <source>
        <dbReference type="ARBA" id="ARBA00001946"/>
    </source>
</evidence>
<evidence type="ECO:0000256" key="9">
    <source>
        <dbReference type="ARBA" id="ARBA00023204"/>
    </source>
</evidence>
<dbReference type="Proteomes" id="UP000584867">
    <property type="component" value="Unassembled WGS sequence"/>
</dbReference>
<dbReference type="GO" id="GO:0008413">
    <property type="term" value="F:8-oxo-7,8-dihydroguanosine triphosphate pyrophosphatase activity"/>
    <property type="evidence" value="ECO:0007669"/>
    <property type="project" value="TreeGrafter"/>
</dbReference>
<dbReference type="GO" id="GO:0044716">
    <property type="term" value="F:8-oxo-GDP phosphatase activity"/>
    <property type="evidence" value="ECO:0007669"/>
    <property type="project" value="TreeGrafter"/>
</dbReference>
<dbReference type="GO" id="GO:0046872">
    <property type="term" value="F:metal ion binding"/>
    <property type="evidence" value="ECO:0007669"/>
    <property type="project" value="UniProtKB-KW"/>
</dbReference>
<protein>
    <recommendedName>
        <fullName evidence="13">8-oxo-dGTP diphosphatase</fullName>
        <ecNumber evidence="12">3.6.1.55</ecNumber>
    </recommendedName>
    <alternativeName>
        <fullName evidence="16">7,8-dihydro-8-oxoguanine-triphosphatase</fullName>
    </alternativeName>
    <alternativeName>
        <fullName evidence="15">Mutator protein MutT</fullName>
    </alternativeName>
    <alternativeName>
        <fullName evidence="14">dGTP pyrophosphohydrolase</fullName>
    </alternativeName>
</protein>
<evidence type="ECO:0000256" key="5">
    <source>
        <dbReference type="ARBA" id="ARBA00022723"/>
    </source>
</evidence>
<evidence type="ECO:0000256" key="4">
    <source>
        <dbReference type="ARBA" id="ARBA00022705"/>
    </source>
</evidence>
<dbReference type="GO" id="GO:0006281">
    <property type="term" value="P:DNA repair"/>
    <property type="evidence" value="ECO:0007669"/>
    <property type="project" value="UniProtKB-KW"/>
</dbReference>
<evidence type="ECO:0000313" key="20">
    <source>
        <dbReference type="Proteomes" id="UP000584867"/>
    </source>
</evidence>
<evidence type="ECO:0000256" key="8">
    <source>
        <dbReference type="ARBA" id="ARBA00022842"/>
    </source>
</evidence>
<dbReference type="EC" id="3.6.1.55" evidence="12"/>
<evidence type="ECO:0000256" key="17">
    <source>
        <dbReference type="RuleBase" id="RU003476"/>
    </source>
</evidence>
<keyword evidence="3" id="KW-0515">Mutator protein</keyword>
<dbReference type="Pfam" id="PF00293">
    <property type="entry name" value="NUDIX"/>
    <property type="match status" value="1"/>
</dbReference>
<evidence type="ECO:0000256" key="13">
    <source>
        <dbReference type="ARBA" id="ARBA00040794"/>
    </source>
</evidence>
<proteinExistence type="inferred from homology"/>
<accession>A0A7W7ZSR1</accession>
<sequence>MKEPIRKLNGQRALDTAKPLRHVVAAMILRGSGAEREVFICQRRPDQPMGLKWEFPGGKIEPGETPKEALARELSEELGIVAEIGDHITTVRHTYRNGGTIEIQFFAVTEFSGDLDNRIFQEMLWSPLERLPDYDFLAADLTLIRDLAEGKIL</sequence>
<evidence type="ECO:0000259" key="18">
    <source>
        <dbReference type="PROSITE" id="PS51462"/>
    </source>
</evidence>
<reference evidence="19 20" key="1">
    <citation type="submission" date="2020-08" db="EMBL/GenBank/DDBJ databases">
        <title>Genomic Encyclopedia of Type Strains, Phase IV (KMG-V): Genome sequencing to study the core and pangenomes of soil and plant-associated prokaryotes.</title>
        <authorList>
            <person name="Whitman W."/>
        </authorList>
    </citation>
    <scope>NUCLEOTIDE SEQUENCE [LARGE SCALE GENOMIC DNA]</scope>
    <source>
        <strain evidence="19 20">X5P3</strain>
    </source>
</reference>
<dbReference type="PROSITE" id="PS51462">
    <property type="entry name" value="NUDIX"/>
    <property type="match status" value="1"/>
</dbReference>
<dbReference type="RefSeq" id="WP_014264872.1">
    <property type="nucleotide sequence ID" value="NZ_JACHIO010000017.1"/>
</dbReference>
<comment type="similarity">
    <text evidence="2 17">Belongs to the Nudix hydrolase family.</text>
</comment>
<comment type="catalytic activity">
    <reaction evidence="11">
        <text>8-oxo-GTP + H2O = 8-oxo-GMP + diphosphate + H(+)</text>
        <dbReference type="Rhea" id="RHEA:67616"/>
        <dbReference type="ChEBI" id="CHEBI:15377"/>
        <dbReference type="ChEBI" id="CHEBI:15378"/>
        <dbReference type="ChEBI" id="CHEBI:33019"/>
        <dbReference type="ChEBI" id="CHEBI:143553"/>
        <dbReference type="ChEBI" id="CHEBI:145694"/>
    </reaction>
</comment>
<keyword evidence="8" id="KW-0460">Magnesium</keyword>
<dbReference type="PANTHER" id="PTHR47707">
    <property type="entry name" value="8-OXO-DGTP DIPHOSPHATASE"/>
    <property type="match status" value="1"/>
</dbReference>
<evidence type="ECO:0000256" key="6">
    <source>
        <dbReference type="ARBA" id="ARBA00022763"/>
    </source>
</evidence>
<dbReference type="GO" id="GO:0006260">
    <property type="term" value="P:DNA replication"/>
    <property type="evidence" value="ECO:0007669"/>
    <property type="project" value="UniProtKB-KW"/>
</dbReference>
<evidence type="ECO:0000313" key="19">
    <source>
        <dbReference type="EMBL" id="MBB5065467.1"/>
    </source>
</evidence>
<feature type="domain" description="Nudix hydrolase" evidence="18">
    <location>
        <begin position="19"/>
        <end position="149"/>
    </location>
</feature>
<evidence type="ECO:0000256" key="2">
    <source>
        <dbReference type="ARBA" id="ARBA00005582"/>
    </source>
</evidence>
<dbReference type="PRINTS" id="PR00502">
    <property type="entry name" value="NUDIXFAMILY"/>
</dbReference>
<dbReference type="OMA" id="KLEYQFP"/>
<comment type="cofactor">
    <cofactor evidence="1">
        <name>Mg(2+)</name>
        <dbReference type="ChEBI" id="CHEBI:18420"/>
    </cofactor>
</comment>
<evidence type="ECO:0000256" key="11">
    <source>
        <dbReference type="ARBA" id="ARBA00036904"/>
    </source>
</evidence>
<dbReference type="SUPFAM" id="SSF55811">
    <property type="entry name" value="Nudix"/>
    <property type="match status" value="1"/>
</dbReference>
<dbReference type="InterPro" id="IPR020476">
    <property type="entry name" value="Nudix_hydrolase"/>
</dbReference>
<evidence type="ECO:0000256" key="15">
    <source>
        <dbReference type="ARBA" id="ARBA00041979"/>
    </source>
</evidence>
<dbReference type="InterPro" id="IPR000086">
    <property type="entry name" value="NUDIX_hydrolase_dom"/>
</dbReference>
<keyword evidence="5" id="KW-0479">Metal-binding</keyword>
<evidence type="ECO:0000256" key="12">
    <source>
        <dbReference type="ARBA" id="ARBA00038905"/>
    </source>
</evidence>
<organism evidence="19 20">
    <name type="scientific">Granulicella mallensis</name>
    <dbReference type="NCBI Taxonomy" id="940614"/>
    <lineage>
        <taxon>Bacteria</taxon>
        <taxon>Pseudomonadati</taxon>
        <taxon>Acidobacteriota</taxon>
        <taxon>Terriglobia</taxon>
        <taxon>Terriglobales</taxon>
        <taxon>Acidobacteriaceae</taxon>
        <taxon>Granulicella</taxon>
    </lineage>
</organism>
<keyword evidence="9" id="KW-0234">DNA repair</keyword>
<dbReference type="Gene3D" id="3.90.79.10">
    <property type="entry name" value="Nucleoside Triphosphate Pyrophosphohydrolase"/>
    <property type="match status" value="1"/>
</dbReference>
<dbReference type="InterPro" id="IPR020084">
    <property type="entry name" value="NUDIX_hydrolase_CS"/>
</dbReference>
<evidence type="ECO:0000256" key="7">
    <source>
        <dbReference type="ARBA" id="ARBA00022801"/>
    </source>
</evidence>
<dbReference type="GO" id="GO:0044715">
    <property type="term" value="F:8-oxo-dGDP phosphatase activity"/>
    <property type="evidence" value="ECO:0007669"/>
    <property type="project" value="TreeGrafter"/>
</dbReference>
<evidence type="ECO:0000256" key="16">
    <source>
        <dbReference type="ARBA" id="ARBA00042798"/>
    </source>
</evidence>
<comment type="catalytic activity">
    <reaction evidence="10">
        <text>8-oxo-dGTP + H2O = 8-oxo-dGMP + diphosphate + H(+)</text>
        <dbReference type="Rhea" id="RHEA:31575"/>
        <dbReference type="ChEBI" id="CHEBI:15377"/>
        <dbReference type="ChEBI" id="CHEBI:15378"/>
        <dbReference type="ChEBI" id="CHEBI:33019"/>
        <dbReference type="ChEBI" id="CHEBI:63224"/>
        <dbReference type="ChEBI" id="CHEBI:77896"/>
        <dbReference type="EC" id="3.6.1.55"/>
    </reaction>
</comment>